<organism evidence="4 5">
    <name type="scientific">Pseudomonas alkylphenolica</name>
    <dbReference type="NCBI Taxonomy" id="237609"/>
    <lineage>
        <taxon>Bacteria</taxon>
        <taxon>Pseudomonadati</taxon>
        <taxon>Pseudomonadota</taxon>
        <taxon>Gammaproteobacteria</taxon>
        <taxon>Pseudomonadales</taxon>
        <taxon>Pseudomonadaceae</taxon>
        <taxon>Pseudomonas</taxon>
    </lineage>
</organism>
<feature type="domain" description="FecR N-terminal" evidence="3">
    <location>
        <begin position="18"/>
        <end position="57"/>
    </location>
</feature>
<evidence type="ECO:0000259" key="2">
    <source>
        <dbReference type="Pfam" id="PF04773"/>
    </source>
</evidence>
<dbReference type="PANTHER" id="PTHR30273:SF2">
    <property type="entry name" value="PROTEIN FECR"/>
    <property type="match status" value="1"/>
</dbReference>
<dbReference type="PANTHER" id="PTHR30273">
    <property type="entry name" value="PERIPLASMIC SIGNAL SENSOR AND SIGMA FACTOR ACTIVATOR FECR-RELATED"/>
    <property type="match status" value="1"/>
</dbReference>
<dbReference type="InterPro" id="IPR012373">
    <property type="entry name" value="Ferrdict_sens_TM"/>
</dbReference>
<gene>
    <name evidence="4" type="ORF">DM813_07860</name>
</gene>
<dbReference type="InterPro" id="IPR006860">
    <property type="entry name" value="FecR"/>
</dbReference>
<dbReference type="Pfam" id="PF04773">
    <property type="entry name" value="FecR"/>
    <property type="match status" value="1"/>
</dbReference>
<reference evidence="4 5" key="1">
    <citation type="submission" date="2018-06" db="EMBL/GenBank/DDBJ databases">
        <title>Bacteria isolated from soil of Wuhan.</title>
        <authorList>
            <person name="Wei X."/>
            <person name="Chunhua H."/>
        </authorList>
    </citation>
    <scope>NUCLEOTIDE SEQUENCE [LARGE SCALE GENOMIC DNA]</scope>
    <source>
        <strain evidence="5">xwS2</strain>
    </source>
</reference>
<dbReference type="OrthoDB" id="9771237at2"/>
<dbReference type="Proteomes" id="UP000288983">
    <property type="component" value="Unassembled WGS sequence"/>
</dbReference>
<keyword evidence="1" id="KW-0472">Membrane</keyword>
<accession>A0A443ZXB9</accession>
<dbReference type="PIRSF" id="PIRSF018266">
    <property type="entry name" value="FecR"/>
    <property type="match status" value="1"/>
</dbReference>
<dbReference type="EMBL" id="QJRG01000034">
    <property type="protein sequence ID" value="RWU25617.1"/>
    <property type="molecule type" value="Genomic_DNA"/>
</dbReference>
<dbReference type="AlphaFoldDB" id="A0A443ZXB9"/>
<dbReference type="GO" id="GO:0016989">
    <property type="term" value="F:sigma factor antagonist activity"/>
    <property type="evidence" value="ECO:0007669"/>
    <property type="project" value="TreeGrafter"/>
</dbReference>
<evidence type="ECO:0000259" key="3">
    <source>
        <dbReference type="Pfam" id="PF16220"/>
    </source>
</evidence>
<dbReference type="InterPro" id="IPR032623">
    <property type="entry name" value="FecR_N"/>
</dbReference>
<keyword evidence="1" id="KW-1133">Transmembrane helix</keyword>
<evidence type="ECO:0000256" key="1">
    <source>
        <dbReference type="SAM" id="Phobius"/>
    </source>
</evidence>
<dbReference type="Pfam" id="PF16220">
    <property type="entry name" value="DUF4880"/>
    <property type="match status" value="1"/>
</dbReference>
<dbReference type="Gene3D" id="3.55.50.30">
    <property type="match status" value="1"/>
</dbReference>
<feature type="domain" description="FecR protein" evidence="2">
    <location>
        <begin position="112"/>
        <end position="203"/>
    </location>
</feature>
<dbReference type="Gene3D" id="2.60.120.1440">
    <property type="match status" value="1"/>
</dbReference>
<protein>
    <submittedName>
        <fullName evidence="4">Peptide ABC transporter substrate-binding protein</fullName>
    </submittedName>
</protein>
<evidence type="ECO:0000313" key="5">
    <source>
        <dbReference type="Proteomes" id="UP000288983"/>
    </source>
</evidence>
<keyword evidence="1" id="KW-0812">Transmembrane</keyword>
<proteinExistence type="predicted"/>
<comment type="caution">
    <text evidence="4">The sequence shown here is derived from an EMBL/GenBank/DDBJ whole genome shotgun (WGS) entry which is preliminary data.</text>
</comment>
<evidence type="ECO:0000313" key="4">
    <source>
        <dbReference type="EMBL" id="RWU25617.1"/>
    </source>
</evidence>
<dbReference type="RefSeq" id="WP_128322819.1">
    <property type="nucleotide sequence ID" value="NZ_QJRG01000034.1"/>
</dbReference>
<sequence>MNPSPAPAQPAESDDREQQALDWFSRLRADNLNPDERRAFEHWLEAPANARTFAEVQLFWQQLQAPPRRARRAPPRTVARAWRGWAVAAAVLLIGGLVLLAQWPAVQRANSNVATAPGERRQVQLADGSRLTLDSASAVDVDLRGPVRKVRLVQGQMYIEVIRDGRPFVVDIDEAQVQVLGTRLSVSRGHDHNEVVLLKGNVEVSSNGDKRLLAAGQRLTFNGSRLDQVEKVDAERFLAWREGQLRVSEMPLREVLQKLADYQGTRLLLLDDQAGQKRVSGSFNLDQASTAFEALISSQQLKANHLAGQLIIVR</sequence>
<name>A0A443ZXB9_9PSED</name>
<feature type="transmembrane region" description="Helical" evidence="1">
    <location>
        <begin position="81"/>
        <end position="103"/>
    </location>
</feature>